<feature type="domain" description="ER membrane protein complex subunit 1 C-terminal" evidence="12">
    <location>
        <begin position="87"/>
        <end position="177"/>
    </location>
</feature>
<evidence type="ECO:0000256" key="4">
    <source>
        <dbReference type="ARBA" id="ARBA00022692"/>
    </source>
</evidence>
<evidence type="ECO:0000256" key="7">
    <source>
        <dbReference type="ARBA" id="ARBA00022989"/>
    </source>
</evidence>
<proteinExistence type="inferred from homology"/>
<keyword evidence="14" id="KW-1185">Reference proteome</keyword>
<evidence type="ECO:0000256" key="3">
    <source>
        <dbReference type="ARBA" id="ARBA00020824"/>
    </source>
</evidence>
<evidence type="ECO:0000256" key="1">
    <source>
        <dbReference type="ARBA" id="ARBA00004115"/>
    </source>
</evidence>
<evidence type="ECO:0000259" key="12">
    <source>
        <dbReference type="Pfam" id="PF07774"/>
    </source>
</evidence>
<evidence type="ECO:0000256" key="2">
    <source>
        <dbReference type="ARBA" id="ARBA00007904"/>
    </source>
</evidence>
<keyword evidence="5" id="KW-0732">Signal</keyword>
<evidence type="ECO:0000256" key="5">
    <source>
        <dbReference type="ARBA" id="ARBA00022729"/>
    </source>
</evidence>
<dbReference type="EMBL" id="JADAQX010000481">
    <property type="protein sequence ID" value="KAF8820097.1"/>
    <property type="molecule type" value="Genomic_DNA"/>
</dbReference>
<dbReference type="InterPro" id="IPR011678">
    <property type="entry name" value="EMC1_C"/>
</dbReference>
<feature type="domain" description="ER membrane protein complex subunit 1 C-terminal" evidence="12">
    <location>
        <begin position="232"/>
        <end position="372"/>
    </location>
</feature>
<feature type="compositionally biased region" description="Acidic residues" evidence="10">
    <location>
        <begin position="173"/>
        <end position="226"/>
    </location>
</feature>
<reference evidence="13 14" key="1">
    <citation type="journal article" date="2020" name="bioRxiv">
        <title>Metabolic contributions of an alphaproteobacterial endosymbiont in the apicomplexan Cardiosporidium cionae.</title>
        <authorList>
            <person name="Hunter E.S."/>
            <person name="Paight C.J."/>
            <person name="Lane C.E."/>
        </authorList>
    </citation>
    <scope>NUCLEOTIDE SEQUENCE [LARGE SCALE GENOMIC DNA]</scope>
    <source>
        <strain evidence="13">ESH_2018</strain>
    </source>
</reference>
<comment type="caution">
    <text evidence="13">The sequence shown here is derived from an EMBL/GenBank/DDBJ whole genome shotgun (WGS) entry which is preliminary data.</text>
</comment>
<keyword evidence="7 11" id="KW-1133">Transmembrane helix</keyword>
<evidence type="ECO:0000256" key="11">
    <source>
        <dbReference type="SAM" id="Phobius"/>
    </source>
</evidence>
<accession>A0ABQ7J7Y2</accession>
<dbReference type="PANTHER" id="PTHR21573">
    <property type="entry name" value="ER MEMBRANE PROTEIN COMPLEX SUBUNIT 1"/>
    <property type="match status" value="1"/>
</dbReference>
<evidence type="ECO:0000313" key="13">
    <source>
        <dbReference type="EMBL" id="KAF8820097.1"/>
    </source>
</evidence>
<gene>
    <name evidence="13" type="ORF">IE077_000564</name>
</gene>
<evidence type="ECO:0000256" key="10">
    <source>
        <dbReference type="SAM" id="MobiDB-lite"/>
    </source>
</evidence>
<feature type="region of interest" description="Disordered" evidence="10">
    <location>
        <begin position="167"/>
        <end position="226"/>
    </location>
</feature>
<name>A0ABQ7J7Y2_9APIC</name>
<comment type="subcellular location">
    <subcellularLocation>
        <location evidence="1">Endoplasmic reticulum membrane</location>
        <topology evidence="1">Single-pass type I membrane protein</topology>
    </subcellularLocation>
</comment>
<feature type="non-terminal residue" evidence="13">
    <location>
        <position position="1"/>
    </location>
</feature>
<evidence type="ECO:0000313" key="14">
    <source>
        <dbReference type="Proteomes" id="UP000823046"/>
    </source>
</evidence>
<keyword evidence="8 11" id="KW-0472">Membrane</keyword>
<dbReference type="InterPro" id="IPR026895">
    <property type="entry name" value="EMC1"/>
</dbReference>
<dbReference type="Proteomes" id="UP000823046">
    <property type="component" value="Unassembled WGS sequence"/>
</dbReference>
<evidence type="ECO:0000256" key="9">
    <source>
        <dbReference type="ARBA" id="ARBA00023180"/>
    </source>
</evidence>
<comment type="similarity">
    <text evidence="2">Belongs to the EMC1 family.</text>
</comment>
<organism evidence="13 14">
    <name type="scientific">Cardiosporidium cionae</name>
    <dbReference type="NCBI Taxonomy" id="476202"/>
    <lineage>
        <taxon>Eukaryota</taxon>
        <taxon>Sar</taxon>
        <taxon>Alveolata</taxon>
        <taxon>Apicomplexa</taxon>
        <taxon>Aconoidasida</taxon>
        <taxon>Nephromycida</taxon>
        <taxon>Cardiosporidium</taxon>
    </lineage>
</organism>
<evidence type="ECO:0000256" key="8">
    <source>
        <dbReference type="ARBA" id="ARBA00023136"/>
    </source>
</evidence>
<keyword evidence="6" id="KW-0256">Endoplasmic reticulum</keyword>
<feature type="transmembrane region" description="Helical" evidence="11">
    <location>
        <begin position="340"/>
        <end position="358"/>
    </location>
</feature>
<keyword evidence="9" id="KW-0325">Glycoprotein</keyword>
<dbReference type="PANTHER" id="PTHR21573:SF0">
    <property type="entry name" value="ER MEMBRANE PROTEIN COMPLEX SUBUNIT 1"/>
    <property type="match status" value="1"/>
</dbReference>
<protein>
    <recommendedName>
        <fullName evidence="3">ER membrane protein complex subunit 1</fullName>
    </recommendedName>
</protein>
<sequence length="373" mass="42881">WVQPQHKDISTVPVQVTGDASLLYRYINPNILLTITESSESNMDQEIVGKVYTLLTVYIIDLIKGSIIFSEILPKGAASPILLAACDHFSVIHYWNELNHRFEIHSIELFHTAKDEGPLKLIINSRRKEKIFESSFDLPSPYALTSTHIFPSAISTIGITATRQGISPRNILFEEEEREEEEEEEEEREEEEEEEGEEEEEEEREEEEEEEREEEEEEGEEEEEEEILYKCLNGLTSNQVYSLPRKFINARNPKLMPEYQKKAPKMNSTDVAEGLLPYTPLLPLSTENVISNFRQVHQIKGIVSHPSSLESTSLIFSYGLDLFFSTAEPAMGYDKTPLDFSYILAIVAVVASVVGFFYSHRQIKKKAIHRMWK</sequence>
<keyword evidence="4 11" id="KW-0812">Transmembrane</keyword>
<evidence type="ECO:0000256" key="6">
    <source>
        <dbReference type="ARBA" id="ARBA00022824"/>
    </source>
</evidence>
<dbReference type="Pfam" id="PF07774">
    <property type="entry name" value="EMC1_C"/>
    <property type="match status" value="2"/>
</dbReference>